<evidence type="ECO:0000256" key="1">
    <source>
        <dbReference type="SAM" id="Phobius"/>
    </source>
</evidence>
<reference evidence="2 5" key="2">
    <citation type="submission" date="2021-08" db="EMBL/GenBank/DDBJ databases">
        <title>Complete genome sequence of the strain Aneurinibacillus thermoaerophilus CCM 8960.</title>
        <authorList>
            <person name="Musilova J."/>
            <person name="Kourilova X."/>
            <person name="Pernicova I."/>
            <person name="Bezdicek M."/>
            <person name="Lengerova M."/>
            <person name="Obruca S."/>
            <person name="Sedlar K."/>
        </authorList>
    </citation>
    <scope>NUCLEOTIDE SEQUENCE [LARGE SCALE GENOMIC DNA]</scope>
    <source>
        <strain evidence="2 5">CCM 8960</strain>
    </source>
</reference>
<evidence type="ECO:0000313" key="3">
    <source>
        <dbReference type="EMBL" id="SDH59279.1"/>
    </source>
</evidence>
<dbReference type="EMBL" id="CP080764">
    <property type="protein sequence ID" value="QYY42877.1"/>
    <property type="molecule type" value="Genomic_DNA"/>
</dbReference>
<keyword evidence="1" id="KW-1133">Transmembrane helix</keyword>
<dbReference type="GeneID" id="97139824"/>
<proteinExistence type="predicted"/>
<dbReference type="EMBL" id="FNDE01000035">
    <property type="protein sequence ID" value="SDH59279.1"/>
    <property type="molecule type" value="Genomic_DNA"/>
</dbReference>
<evidence type="ECO:0000313" key="4">
    <source>
        <dbReference type="Proteomes" id="UP000198956"/>
    </source>
</evidence>
<dbReference type="Proteomes" id="UP000198956">
    <property type="component" value="Unassembled WGS sequence"/>
</dbReference>
<protein>
    <submittedName>
        <fullName evidence="3">Uncharacterized protein</fullName>
    </submittedName>
</protein>
<gene>
    <name evidence="2" type="ORF">K3F53_00425</name>
    <name evidence="3" type="ORF">SAMN04489735_10352</name>
</gene>
<feature type="transmembrane region" description="Helical" evidence="1">
    <location>
        <begin position="58"/>
        <end position="83"/>
    </location>
</feature>
<evidence type="ECO:0000313" key="5">
    <source>
        <dbReference type="Proteomes" id="UP000826616"/>
    </source>
</evidence>
<evidence type="ECO:0000313" key="2">
    <source>
        <dbReference type="EMBL" id="QYY42877.1"/>
    </source>
</evidence>
<dbReference type="Proteomes" id="UP000826616">
    <property type="component" value="Chromosome"/>
</dbReference>
<feature type="transmembrane region" description="Helical" evidence="1">
    <location>
        <begin position="34"/>
        <end position="52"/>
    </location>
</feature>
<keyword evidence="1" id="KW-0812">Transmembrane</keyword>
<reference evidence="3 4" key="1">
    <citation type="submission" date="2016-10" db="EMBL/GenBank/DDBJ databases">
        <authorList>
            <person name="de Groot N.N."/>
        </authorList>
    </citation>
    <scope>NUCLEOTIDE SEQUENCE [LARGE SCALE GENOMIC DNA]</scope>
    <source>
        <strain evidence="3 4">L 420-91</strain>
    </source>
</reference>
<organism evidence="3 4">
    <name type="scientific">Aneurinibacillus thermoaerophilus</name>
    <dbReference type="NCBI Taxonomy" id="143495"/>
    <lineage>
        <taxon>Bacteria</taxon>
        <taxon>Bacillati</taxon>
        <taxon>Bacillota</taxon>
        <taxon>Bacilli</taxon>
        <taxon>Bacillales</taxon>
        <taxon>Paenibacillaceae</taxon>
        <taxon>Aneurinibacillus group</taxon>
        <taxon>Aneurinibacillus</taxon>
    </lineage>
</organism>
<accession>A0A1G8DP45</accession>
<name>A0A1G8DP45_ANETH</name>
<feature type="transmembrane region" description="Helical" evidence="1">
    <location>
        <begin position="118"/>
        <end position="137"/>
    </location>
</feature>
<keyword evidence="1" id="KW-0472">Membrane</keyword>
<keyword evidence="5" id="KW-1185">Reference proteome</keyword>
<dbReference type="RefSeq" id="WP_057897159.1">
    <property type="nucleotide sequence ID" value="NZ_CP080764.1"/>
</dbReference>
<dbReference type="AlphaFoldDB" id="A0A1G8DP45"/>
<sequence length="185" mass="22132">MIQEKNDKGRLEKEKSTIYSHTLHYRYRWKPSMMILQALLIFFLLFVAERYFNATSQHLLYSFGYFIIIWILQGISFFLYCFVSSLPMCWHIDGFLSPWGGWRTKLPLSISNYQQIEWMFFSIGTAVSLLVTAWWSVQYGFLMLSYHITLSIPRIVTVLRIQKWKNEKKSYVIKYERQGIGLYST</sequence>